<organism evidence="2">
    <name type="scientific">marine sediment metagenome</name>
    <dbReference type="NCBI Taxonomy" id="412755"/>
    <lineage>
        <taxon>unclassified sequences</taxon>
        <taxon>metagenomes</taxon>
        <taxon>ecological metagenomes</taxon>
    </lineage>
</organism>
<proteinExistence type="predicted"/>
<dbReference type="InterPro" id="IPR029068">
    <property type="entry name" value="Glyas_Bleomycin-R_OHBP_Dase"/>
</dbReference>
<dbReference type="Pfam" id="PF00903">
    <property type="entry name" value="Glyoxalase"/>
    <property type="match status" value="1"/>
</dbReference>
<dbReference type="AlphaFoldDB" id="X0VR10"/>
<dbReference type="Gene3D" id="3.10.180.10">
    <property type="entry name" value="2,3-Dihydroxybiphenyl 1,2-Dioxygenase, domain 1"/>
    <property type="match status" value="1"/>
</dbReference>
<protein>
    <recommendedName>
        <fullName evidence="1">VOC domain-containing protein</fullName>
    </recommendedName>
</protein>
<feature type="domain" description="VOC" evidence="1">
    <location>
        <begin position="8"/>
        <end position="81"/>
    </location>
</feature>
<dbReference type="InterPro" id="IPR037523">
    <property type="entry name" value="VOC_core"/>
</dbReference>
<comment type="caution">
    <text evidence="2">The sequence shown here is derived from an EMBL/GenBank/DDBJ whole genome shotgun (WGS) entry which is preliminary data.</text>
</comment>
<dbReference type="PROSITE" id="PS51819">
    <property type="entry name" value="VOC"/>
    <property type="match status" value="1"/>
</dbReference>
<gene>
    <name evidence="2" type="ORF">S01H1_35838</name>
</gene>
<accession>X0VR10</accession>
<name>X0VR10_9ZZZZ</name>
<evidence type="ECO:0000259" key="1">
    <source>
        <dbReference type="PROSITE" id="PS51819"/>
    </source>
</evidence>
<dbReference type="InterPro" id="IPR004360">
    <property type="entry name" value="Glyas_Fos-R_dOase_dom"/>
</dbReference>
<evidence type="ECO:0000313" key="2">
    <source>
        <dbReference type="EMBL" id="GAG13582.1"/>
    </source>
</evidence>
<dbReference type="EMBL" id="BARS01022412">
    <property type="protein sequence ID" value="GAG13582.1"/>
    <property type="molecule type" value="Genomic_DNA"/>
</dbReference>
<feature type="non-terminal residue" evidence="2">
    <location>
        <position position="81"/>
    </location>
</feature>
<sequence length="81" mass="8791">MTSIPRIGFSHIGIHTHDLDSMVSFYTELLGLEITDQGKLPVPGDPRIVFLSSDPTEHHQIALVEGRNDGGIQGGILNQIS</sequence>
<reference evidence="2" key="1">
    <citation type="journal article" date="2014" name="Front. Microbiol.">
        <title>High frequency of phylogenetically diverse reductive dehalogenase-homologous genes in deep subseafloor sedimentary metagenomes.</title>
        <authorList>
            <person name="Kawai M."/>
            <person name="Futagami T."/>
            <person name="Toyoda A."/>
            <person name="Takaki Y."/>
            <person name="Nishi S."/>
            <person name="Hori S."/>
            <person name="Arai W."/>
            <person name="Tsubouchi T."/>
            <person name="Morono Y."/>
            <person name="Uchiyama I."/>
            <person name="Ito T."/>
            <person name="Fujiyama A."/>
            <person name="Inagaki F."/>
            <person name="Takami H."/>
        </authorList>
    </citation>
    <scope>NUCLEOTIDE SEQUENCE</scope>
    <source>
        <strain evidence="2">Expedition CK06-06</strain>
    </source>
</reference>
<dbReference type="SUPFAM" id="SSF54593">
    <property type="entry name" value="Glyoxalase/Bleomycin resistance protein/Dihydroxybiphenyl dioxygenase"/>
    <property type="match status" value="1"/>
</dbReference>